<name>A0A6I4I4D7_9SPHI</name>
<keyword evidence="3" id="KW-1185">Reference proteome</keyword>
<proteinExistence type="predicted"/>
<evidence type="ECO:0000256" key="1">
    <source>
        <dbReference type="SAM" id="MobiDB-lite"/>
    </source>
</evidence>
<sequence>MKITVQAIHFSADKKLIDFIQKKADKLELFSDNIISGEVYLKLENTGEEANKITEIKLLTPGNQLFASHQCKTFEEGTDLAIESLRKQIQKHKQKQSAISSEARNADPLAVEDDEY</sequence>
<dbReference type="OrthoDB" id="9808702at2"/>
<dbReference type="SUPFAM" id="SSF69754">
    <property type="entry name" value="Ribosome binding protein Y (YfiA homologue)"/>
    <property type="match status" value="1"/>
</dbReference>
<gene>
    <name evidence="2" type="ORF">GO816_02220</name>
</gene>
<dbReference type="EMBL" id="WQLA01000001">
    <property type="protein sequence ID" value="MVN89930.1"/>
    <property type="molecule type" value="Genomic_DNA"/>
</dbReference>
<evidence type="ECO:0000313" key="3">
    <source>
        <dbReference type="Proteomes" id="UP000434850"/>
    </source>
</evidence>
<accession>A0A6I4I4D7</accession>
<dbReference type="InterPro" id="IPR003489">
    <property type="entry name" value="RHF/RaiA"/>
</dbReference>
<dbReference type="AlphaFoldDB" id="A0A6I4I4D7"/>
<dbReference type="RefSeq" id="WP_157539719.1">
    <property type="nucleotide sequence ID" value="NZ_WQLA01000001.1"/>
</dbReference>
<protein>
    <submittedName>
        <fullName evidence="2">30S ribosomal protein S30</fullName>
    </submittedName>
</protein>
<dbReference type="GO" id="GO:0005840">
    <property type="term" value="C:ribosome"/>
    <property type="evidence" value="ECO:0007669"/>
    <property type="project" value="UniProtKB-KW"/>
</dbReference>
<reference evidence="2 3" key="1">
    <citation type="submission" date="2019-12" db="EMBL/GenBank/DDBJ databases">
        <title>Mucilaginibacter sp. HME9299 genome sequencing and assembly.</title>
        <authorList>
            <person name="Kang H."/>
            <person name="Kim H."/>
            <person name="Joh K."/>
        </authorList>
    </citation>
    <scope>NUCLEOTIDE SEQUENCE [LARGE SCALE GENOMIC DNA]</scope>
    <source>
        <strain evidence="2 3">HME9299</strain>
    </source>
</reference>
<evidence type="ECO:0000313" key="2">
    <source>
        <dbReference type="EMBL" id="MVN89930.1"/>
    </source>
</evidence>
<dbReference type="InterPro" id="IPR036567">
    <property type="entry name" value="RHF-like"/>
</dbReference>
<keyword evidence="2" id="KW-0689">Ribosomal protein</keyword>
<comment type="caution">
    <text evidence="2">The sequence shown here is derived from an EMBL/GenBank/DDBJ whole genome shotgun (WGS) entry which is preliminary data.</text>
</comment>
<organism evidence="2 3">
    <name type="scientific">Mucilaginibacter aquatilis</name>
    <dbReference type="NCBI Taxonomy" id="1517760"/>
    <lineage>
        <taxon>Bacteria</taxon>
        <taxon>Pseudomonadati</taxon>
        <taxon>Bacteroidota</taxon>
        <taxon>Sphingobacteriia</taxon>
        <taxon>Sphingobacteriales</taxon>
        <taxon>Sphingobacteriaceae</taxon>
        <taxon>Mucilaginibacter</taxon>
    </lineage>
</organism>
<feature type="region of interest" description="Disordered" evidence="1">
    <location>
        <begin position="93"/>
        <end position="116"/>
    </location>
</feature>
<dbReference type="Proteomes" id="UP000434850">
    <property type="component" value="Unassembled WGS sequence"/>
</dbReference>
<dbReference type="Gene3D" id="3.30.160.100">
    <property type="entry name" value="Ribosome hibernation promotion factor-like"/>
    <property type="match status" value="1"/>
</dbReference>
<dbReference type="Pfam" id="PF02482">
    <property type="entry name" value="Ribosomal_S30AE"/>
    <property type="match status" value="1"/>
</dbReference>
<keyword evidence="2" id="KW-0687">Ribonucleoprotein</keyword>